<evidence type="ECO:0000256" key="1">
    <source>
        <dbReference type="SAM" id="Phobius"/>
    </source>
</evidence>
<sequence>MATLPLSSAAAKDRQAATGLLLGGAIAAAYLILHIYAVFFLELSGFGLLAAPFLVAALCWLNVGLFIVAHDCMHGSLAPGRPAVNRWVGRVALALYAGFWFDRFLAKHHAHHRHAGTADDPDFAEDHPTRFWPWYFNFFREYFGWREFAVLFAIFWSYLLLLGAPPVNMILFWGVPSILSSLQLFAFGTYLPHRHDGEEFGDRHRARSNDFPGWLSLLTCFHFGYHHEHHRAPHLPWWKLPAERRST</sequence>
<feature type="transmembrane region" description="Helical" evidence="1">
    <location>
        <begin position="148"/>
        <end position="164"/>
    </location>
</feature>
<feature type="domain" description="Fatty acid desaturase" evidence="2">
    <location>
        <begin position="129"/>
        <end position="243"/>
    </location>
</feature>
<feature type="transmembrane region" description="Helical" evidence="1">
    <location>
        <begin position="20"/>
        <end position="41"/>
    </location>
</feature>
<dbReference type="InterPro" id="IPR005804">
    <property type="entry name" value="FA_desaturase_dom"/>
</dbReference>
<name>A0A6J4SKB5_9SPHN</name>
<proteinExistence type="predicted"/>
<reference evidence="3" key="1">
    <citation type="submission" date="2020-02" db="EMBL/GenBank/DDBJ databases">
        <authorList>
            <person name="Meier V. D."/>
        </authorList>
    </citation>
    <scope>NUCLEOTIDE SEQUENCE</scope>
    <source>
        <strain evidence="3">AVDCRST_MAG91</strain>
    </source>
</reference>
<dbReference type="AlphaFoldDB" id="A0A6J4SKB5"/>
<keyword evidence="1" id="KW-1133">Transmembrane helix</keyword>
<gene>
    <name evidence="3" type="ORF">AVDCRST_MAG91-1046</name>
</gene>
<evidence type="ECO:0000259" key="2">
    <source>
        <dbReference type="Pfam" id="PF00487"/>
    </source>
</evidence>
<protein>
    <submittedName>
        <fullName evidence="3">Beta-carotene ketolase</fullName>
    </submittedName>
</protein>
<keyword evidence="1" id="KW-0812">Transmembrane</keyword>
<keyword evidence="1" id="KW-0472">Membrane</keyword>
<dbReference type="EMBL" id="CADCVX010000233">
    <property type="protein sequence ID" value="CAA9500896.1"/>
    <property type="molecule type" value="Genomic_DNA"/>
</dbReference>
<evidence type="ECO:0000313" key="3">
    <source>
        <dbReference type="EMBL" id="CAA9500896.1"/>
    </source>
</evidence>
<feature type="transmembrane region" description="Helical" evidence="1">
    <location>
        <begin position="48"/>
        <end position="67"/>
    </location>
</feature>
<dbReference type="GO" id="GO:0006629">
    <property type="term" value="P:lipid metabolic process"/>
    <property type="evidence" value="ECO:0007669"/>
    <property type="project" value="InterPro"/>
</dbReference>
<dbReference type="Pfam" id="PF00487">
    <property type="entry name" value="FA_desaturase"/>
    <property type="match status" value="1"/>
</dbReference>
<organism evidence="3">
    <name type="scientific">uncultured Sphingomonadaceae bacterium</name>
    <dbReference type="NCBI Taxonomy" id="169976"/>
    <lineage>
        <taxon>Bacteria</taxon>
        <taxon>Pseudomonadati</taxon>
        <taxon>Pseudomonadota</taxon>
        <taxon>Alphaproteobacteria</taxon>
        <taxon>Sphingomonadales</taxon>
        <taxon>Sphingomonadaceae</taxon>
        <taxon>environmental samples</taxon>
    </lineage>
</organism>
<feature type="transmembrane region" description="Helical" evidence="1">
    <location>
        <begin position="170"/>
        <end position="191"/>
    </location>
</feature>
<accession>A0A6J4SKB5</accession>